<comment type="caution">
    <text evidence="2">The sequence shown here is derived from an EMBL/GenBank/DDBJ whole genome shotgun (WGS) entry which is preliminary data.</text>
</comment>
<protein>
    <submittedName>
        <fullName evidence="2">Uncharacterized protein</fullName>
    </submittedName>
</protein>
<reference evidence="2" key="4">
    <citation type="journal article" date="2022" name="PLoS Pathog.">
        <title>Chromosome-level genome of Schistosoma haematobium underpins genome-wide explorations of molecular variation.</title>
        <authorList>
            <person name="Stroehlein A.J."/>
            <person name="Korhonen P.K."/>
            <person name="Lee V.V."/>
            <person name="Ralph S.A."/>
            <person name="Mentink-Kane M."/>
            <person name="You H."/>
            <person name="McManus D.P."/>
            <person name="Tchuente L.T."/>
            <person name="Stothard J.R."/>
            <person name="Kaur P."/>
            <person name="Dudchenko O."/>
            <person name="Aiden E.L."/>
            <person name="Yang B."/>
            <person name="Yang H."/>
            <person name="Emery A.M."/>
            <person name="Webster B.L."/>
            <person name="Brindley P.J."/>
            <person name="Rollinson D."/>
            <person name="Chang B.C.H."/>
            <person name="Gasser R.B."/>
            <person name="Young N.D."/>
        </authorList>
    </citation>
    <scope>NUCLEOTIDE SEQUENCE</scope>
</reference>
<feature type="compositionally biased region" description="Basic residues" evidence="1">
    <location>
        <begin position="105"/>
        <end position="117"/>
    </location>
</feature>
<name>A0A922S0E6_SCHHA</name>
<accession>A0A922S0E6</accession>
<dbReference type="Proteomes" id="UP000471633">
    <property type="component" value="Unassembled WGS sequence"/>
</dbReference>
<evidence type="ECO:0000256" key="1">
    <source>
        <dbReference type="SAM" id="MobiDB-lite"/>
    </source>
</evidence>
<keyword evidence="3" id="KW-1185">Reference proteome</keyword>
<sequence length="117" mass="13238">LLNYVSLYFINIFQKMNGIILTGSLFLSLCNMAMMQIVVEKVPLINHKQNETSLEFGGIIFSLLQNSTVKIQYGTCSTIMDLSPVTPTENSTRTGTRSIYDNCSVKKRTPRRQKNPE</sequence>
<feature type="non-terminal residue" evidence="2">
    <location>
        <position position="1"/>
    </location>
</feature>
<reference evidence="2" key="3">
    <citation type="submission" date="2021-06" db="EMBL/GenBank/DDBJ databases">
        <title>Chromosome-level genome assembly for S. haematobium.</title>
        <authorList>
            <person name="Stroehlein A.J."/>
        </authorList>
    </citation>
    <scope>NUCLEOTIDE SEQUENCE</scope>
</reference>
<reference evidence="2" key="1">
    <citation type="journal article" date="2012" name="Nat. Genet.">
        <title>Whole-genome sequence of Schistosoma haematobium.</title>
        <authorList>
            <person name="Young N.D."/>
            <person name="Jex A.R."/>
            <person name="Li B."/>
            <person name="Liu S."/>
            <person name="Yang L."/>
            <person name="Xiong Z."/>
            <person name="Li Y."/>
            <person name="Cantacessi C."/>
            <person name="Hall R.S."/>
            <person name="Xu X."/>
            <person name="Chen F."/>
            <person name="Wu X."/>
            <person name="Zerlotini A."/>
            <person name="Oliveira G."/>
            <person name="Hofmann A."/>
            <person name="Zhang G."/>
            <person name="Fang X."/>
            <person name="Kang Y."/>
            <person name="Campbell B.E."/>
            <person name="Loukas A."/>
            <person name="Ranganathan S."/>
            <person name="Rollinson D."/>
            <person name="Rinaldi G."/>
            <person name="Brindley P.J."/>
            <person name="Yang H."/>
            <person name="Wang J."/>
            <person name="Wang J."/>
            <person name="Gasser R.B."/>
        </authorList>
    </citation>
    <scope>NUCLEOTIDE SEQUENCE</scope>
</reference>
<evidence type="ECO:0000313" key="2">
    <source>
        <dbReference type="EMBL" id="KAH9587875.1"/>
    </source>
</evidence>
<organism evidence="2 3">
    <name type="scientific">Schistosoma haematobium</name>
    <name type="common">Blood fluke</name>
    <dbReference type="NCBI Taxonomy" id="6185"/>
    <lineage>
        <taxon>Eukaryota</taxon>
        <taxon>Metazoa</taxon>
        <taxon>Spiralia</taxon>
        <taxon>Lophotrochozoa</taxon>
        <taxon>Platyhelminthes</taxon>
        <taxon>Trematoda</taxon>
        <taxon>Digenea</taxon>
        <taxon>Strigeidida</taxon>
        <taxon>Schistosomatoidea</taxon>
        <taxon>Schistosomatidae</taxon>
        <taxon>Schistosoma</taxon>
    </lineage>
</organism>
<feature type="compositionally biased region" description="Polar residues" evidence="1">
    <location>
        <begin position="84"/>
        <end position="101"/>
    </location>
</feature>
<dbReference type="AlphaFoldDB" id="A0A922S0E6"/>
<reference evidence="2" key="2">
    <citation type="journal article" date="2019" name="Gigascience">
        <title>High-quality Schistosoma haematobium genome achieved by single-molecule and long-range sequencing.</title>
        <authorList>
            <person name="Stroehlein A.J."/>
            <person name="Korhonen P.K."/>
            <person name="Chong T.M."/>
            <person name="Lim Y.L."/>
            <person name="Chan K.G."/>
            <person name="Webster B."/>
            <person name="Rollinson D."/>
            <person name="Brindley P.J."/>
            <person name="Gasser R.B."/>
            <person name="Young N.D."/>
        </authorList>
    </citation>
    <scope>NUCLEOTIDE SEQUENCE</scope>
</reference>
<dbReference type="RefSeq" id="XP_051069508.1">
    <property type="nucleotide sequence ID" value="XM_051219019.1"/>
</dbReference>
<dbReference type="KEGG" id="shx:MS3_00010630"/>
<feature type="region of interest" description="Disordered" evidence="1">
    <location>
        <begin position="84"/>
        <end position="117"/>
    </location>
</feature>
<evidence type="ECO:0000313" key="3">
    <source>
        <dbReference type="Proteomes" id="UP000471633"/>
    </source>
</evidence>
<proteinExistence type="predicted"/>
<gene>
    <name evidence="2" type="ORF">MS3_00010630</name>
</gene>
<dbReference type="GeneID" id="24592514"/>
<dbReference type="CTD" id="24592514"/>
<dbReference type="EMBL" id="AMPZ03000003">
    <property type="protein sequence ID" value="KAH9587875.1"/>
    <property type="molecule type" value="Genomic_DNA"/>
</dbReference>